<dbReference type="InterPro" id="IPR021598">
    <property type="entry name" value="DUF3221"/>
</dbReference>
<dbReference type="PROSITE" id="PS51257">
    <property type="entry name" value="PROKAR_LIPOPROTEIN"/>
    <property type="match status" value="1"/>
</dbReference>
<dbReference type="EMBL" id="FNIZ01000001">
    <property type="protein sequence ID" value="SDN81556.1"/>
    <property type="molecule type" value="Genomic_DNA"/>
</dbReference>
<keyword evidence="3" id="KW-1185">Reference proteome</keyword>
<evidence type="ECO:0000313" key="3">
    <source>
        <dbReference type="Proteomes" id="UP000198860"/>
    </source>
</evidence>
<dbReference type="OrthoDB" id="2960841at2"/>
<proteinExistence type="predicted"/>
<evidence type="ECO:0000313" key="2">
    <source>
        <dbReference type="EMBL" id="SDN81556.1"/>
    </source>
</evidence>
<dbReference type="AlphaFoldDB" id="A0A1H0EH15"/>
<reference evidence="3" key="1">
    <citation type="submission" date="2016-10" db="EMBL/GenBank/DDBJ databases">
        <authorList>
            <person name="Varghese N."/>
            <person name="Submissions S."/>
        </authorList>
    </citation>
    <scope>NUCLEOTIDE SEQUENCE [LARGE SCALE GENOMIC DNA]</scope>
    <source>
        <strain evidence="3">CGMCC 1.3703</strain>
    </source>
</reference>
<protein>
    <recommendedName>
        <fullName evidence="4">Spore germination protein</fullName>
    </recommendedName>
</protein>
<evidence type="ECO:0000256" key="1">
    <source>
        <dbReference type="SAM" id="SignalP"/>
    </source>
</evidence>
<dbReference type="RefSeq" id="WP_089650632.1">
    <property type="nucleotide sequence ID" value="NZ_FNIZ01000001.1"/>
</dbReference>
<dbReference type="Pfam" id="PF11518">
    <property type="entry name" value="DUF3221"/>
    <property type="match status" value="1"/>
</dbReference>
<keyword evidence="1" id="KW-0732">Signal</keyword>
<sequence length="363" mass="41285">MKDIGGILLFGLLLLSSCSQSEPPQEKNKSMSADHKESYEMIVDACPEPTYDGQTFDELSAEEKELYDVGEMSDEMKERNPDLLQVTPLQSKRQEFFRDSISEKGYTLDDLRNIGEMYMVEGTIILQFKDQLTEEEQKVKESFMKTVKEIKQKFNENAIHTEKVEISANELREQHDALSGILDGSSIENKLWGYGTCTPSKQLKIEVTEQLTEEELKLLNENAEVEIAVQVNEPSQLEGYVTEVRGNEMLVDMIWFSNRPDAVKVGDHVNVSYTNVMESLPAQAGAMETEILKDSQPEGADMKTSAAIKKAVDQAKEKIQSPSHESEYLSVREIEYNKDHDQWGVLFETTVEEEMVEIQVKDE</sequence>
<organism evidence="2 3">
    <name type="scientific">Halobacillus aidingensis</name>
    <dbReference type="NCBI Taxonomy" id="240303"/>
    <lineage>
        <taxon>Bacteria</taxon>
        <taxon>Bacillati</taxon>
        <taxon>Bacillota</taxon>
        <taxon>Bacilli</taxon>
        <taxon>Bacillales</taxon>
        <taxon>Bacillaceae</taxon>
        <taxon>Halobacillus</taxon>
    </lineage>
</organism>
<feature type="signal peptide" evidence="1">
    <location>
        <begin position="1"/>
        <end position="21"/>
    </location>
</feature>
<dbReference type="Proteomes" id="UP000198860">
    <property type="component" value="Unassembled WGS sequence"/>
</dbReference>
<name>A0A1H0EH15_HALAD</name>
<accession>A0A1H0EH15</accession>
<gene>
    <name evidence="2" type="ORF">SAMN05421677_101190</name>
</gene>
<evidence type="ECO:0008006" key="4">
    <source>
        <dbReference type="Google" id="ProtNLM"/>
    </source>
</evidence>
<feature type="chain" id="PRO_5039048228" description="Spore germination protein" evidence="1">
    <location>
        <begin position="22"/>
        <end position="363"/>
    </location>
</feature>